<feature type="repeat" description="WD" evidence="18">
    <location>
        <begin position="133"/>
        <end position="174"/>
    </location>
</feature>
<evidence type="ECO:0000256" key="4">
    <source>
        <dbReference type="ARBA" id="ARBA00010550"/>
    </source>
</evidence>
<evidence type="ECO:0000256" key="20">
    <source>
        <dbReference type="SAM" id="Phobius"/>
    </source>
</evidence>
<keyword evidence="8" id="KW-0479">Metal-binding</keyword>
<evidence type="ECO:0000256" key="7">
    <source>
        <dbReference type="ARBA" id="ARBA00022692"/>
    </source>
</evidence>
<dbReference type="InterPro" id="IPR027417">
    <property type="entry name" value="P-loop_NTPase"/>
</dbReference>
<dbReference type="SMART" id="SM00320">
    <property type="entry name" value="WD40"/>
    <property type="match status" value="7"/>
</dbReference>
<evidence type="ECO:0000256" key="1">
    <source>
        <dbReference type="ARBA" id="ARBA00001947"/>
    </source>
</evidence>
<organism evidence="22 23">
    <name type="scientific">Thecamonas trahens ATCC 50062</name>
    <dbReference type="NCBI Taxonomy" id="461836"/>
    <lineage>
        <taxon>Eukaryota</taxon>
        <taxon>Apusozoa</taxon>
        <taxon>Apusomonadida</taxon>
        <taxon>Apusomonadidae</taxon>
        <taxon>Thecamonas</taxon>
    </lineage>
</organism>
<keyword evidence="9" id="KW-0677">Repeat</keyword>
<dbReference type="PRINTS" id="PR00320">
    <property type="entry name" value="GPROTEINBRPT"/>
</dbReference>
<dbReference type="PROSITE" id="PS50294">
    <property type="entry name" value="WD_REPEATS_REGION"/>
    <property type="match status" value="4"/>
</dbReference>
<keyword evidence="11" id="KW-0378">Hydrolase</keyword>
<reference evidence="22 23" key="1">
    <citation type="submission" date="2010-05" db="EMBL/GenBank/DDBJ databases">
        <title>The Genome Sequence of Thecamonas trahens ATCC 50062.</title>
        <authorList>
            <consortium name="The Broad Institute Genome Sequencing Platform"/>
            <person name="Russ C."/>
            <person name="Cuomo C."/>
            <person name="Shea T."/>
            <person name="Young S.K."/>
            <person name="Zeng Q."/>
            <person name="Koehrsen M."/>
            <person name="Haas B."/>
            <person name="Borodovsky M."/>
            <person name="Guigo R."/>
            <person name="Alvarado L."/>
            <person name="Berlin A."/>
            <person name="Bochicchio J."/>
            <person name="Borenstein D."/>
            <person name="Chapman S."/>
            <person name="Chen Z."/>
            <person name="Freedman E."/>
            <person name="Gellesch M."/>
            <person name="Goldberg J."/>
            <person name="Griggs A."/>
            <person name="Gujja S."/>
            <person name="Heilman E."/>
            <person name="Heiman D."/>
            <person name="Hepburn T."/>
            <person name="Howarth C."/>
            <person name="Jen D."/>
            <person name="Larson L."/>
            <person name="Mehta T."/>
            <person name="Park D."/>
            <person name="Pearson M."/>
            <person name="Roberts A."/>
            <person name="Saif S."/>
            <person name="Shenoy N."/>
            <person name="Sisk P."/>
            <person name="Stolte C."/>
            <person name="Sykes S."/>
            <person name="Thomson T."/>
            <person name="Walk T."/>
            <person name="White J."/>
            <person name="Yandava C."/>
            <person name="Burger G."/>
            <person name="Gray M.W."/>
            <person name="Holland P.W.H."/>
            <person name="King N."/>
            <person name="Lang F.B.F."/>
            <person name="Roger A.J."/>
            <person name="Ruiz-Trillo I."/>
            <person name="Lander E."/>
            <person name="Nusbaum C."/>
        </authorList>
    </citation>
    <scope>NUCLEOTIDE SEQUENCE [LARGE SCALE GENOMIC DNA]</scope>
    <source>
        <strain evidence="22 23">ATCC 50062</strain>
    </source>
</reference>
<feature type="domain" description="AAA+ ATPase" evidence="21">
    <location>
        <begin position="810"/>
        <end position="951"/>
    </location>
</feature>
<evidence type="ECO:0000256" key="19">
    <source>
        <dbReference type="SAM" id="MobiDB-lite"/>
    </source>
</evidence>
<evidence type="ECO:0000256" key="6">
    <source>
        <dbReference type="ARBA" id="ARBA00022670"/>
    </source>
</evidence>
<feature type="transmembrane region" description="Helical" evidence="20">
    <location>
        <begin position="718"/>
        <end position="735"/>
    </location>
</feature>
<feature type="region of interest" description="Disordered" evidence="19">
    <location>
        <begin position="423"/>
        <end position="447"/>
    </location>
</feature>
<dbReference type="InterPro" id="IPR005936">
    <property type="entry name" value="FtsH"/>
</dbReference>
<dbReference type="GO" id="GO:0005745">
    <property type="term" value="C:m-AAA complex"/>
    <property type="evidence" value="ECO:0007669"/>
    <property type="project" value="TreeGrafter"/>
</dbReference>
<evidence type="ECO:0000256" key="11">
    <source>
        <dbReference type="ARBA" id="ARBA00022801"/>
    </source>
</evidence>
<dbReference type="AlphaFoldDB" id="A0A0L0DLW6"/>
<evidence type="ECO:0000256" key="5">
    <source>
        <dbReference type="ARBA" id="ARBA00022574"/>
    </source>
</evidence>
<feature type="compositionally biased region" description="Basic and acidic residues" evidence="19">
    <location>
        <begin position="540"/>
        <end position="566"/>
    </location>
</feature>
<evidence type="ECO:0000256" key="16">
    <source>
        <dbReference type="ARBA" id="ARBA00023128"/>
    </source>
</evidence>
<dbReference type="Pfam" id="PF17862">
    <property type="entry name" value="AAA_lid_3"/>
    <property type="match status" value="1"/>
</dbReference>
<evidence type="ECO:0000256" key="14">
    <source>
        <dbReference type="ARBA" id="ARBA00022989"/>
    </source>
</evidence>
<dbReference type="SUPFAM" id="SSF50978">
    <property type="entry name" value="WD40 repeat-like"/>
    <property type="match status" value="1"/>
</dbReference>
<keyword evidence="17 20" id="KW-0472">Membrane</keyword>
<dbReference type="Pfam" id="PF00400">
    <property type="entry name" value="WD40"/>
    <property type="match status" value="6"/>
</dbReference>
<dbReference type="FunFam" id="3.40.50.300:FF:000001">
    <property type="entry name" value="ATP-dependent zinc metalloprotease FtsH"/>
    <property type="match status" value="1"/>
</dbReference>
<dbReference type="SUPFAM" id="SSF140990">
    <property type="entry name" value="FtsH protease domain-like"/>
    <property type="match status" value="1"/>
</dbReference>
<keyword evidence="6" id="KW-0645">Protease</keyword>
<dbReference type="GO" id="GO:0034982">
    <property type="term" value="P:mitochondrial protein processing"/>
    <property type="evidence" value="ECO:0007669"/>
    <property type="project" value="TreeGrafter"/>
</dbReference>
<keyword evidence="10" id="KW-0547">Nucleotide-binding</keyword>
<dbReference type="NCBIfam" id="TIGR01241">
    <property type="entry name" value="FtsH_fam"/>
    <property type="match status" value="1"/>
</dbReference>
<dbReference type="InterPro" id="IPR000642">
    <property type="entry name" value="Peptidase_M41"/>
</dbReference>
<evidence type="ECO:0000256" key="13">
    <source>
        <dbReference type="ARBA" id="ARBA00022840"/>
    </source>
</evidence>
<dbReference type="OrthoDB" id="1413014at2759"/>
<dbReference type="Proteomes" id="UP000054408">
    <property type="component" value="Unassembled WGS sequence"/>
</dbReference>
<evidence type="ECO:0000256" key="2">
    <source>
        <dbReference type="ARBA" id="ARBA00004225"/>
    </source>
</evidence>
<dbReference type="STRING" id="461836.A0A0L0DLW6"/>
<dbReference type="GO" id="GO:0004222">
    <property type="term" value="F:metalloendopeptidase activity"/>
    <property type="evidence" value="ECO:0007669"/>
    <property type="project" value="InterPro"/>
</dbReference>
<accession>A0A0L0DLW6</accession>
<keyword evidence="5 18" id="KW-0853">WD repeat</keyword>
<feature type="region of interest" description="Disordered" evidence="19">
    <location>
        <begin position="1"/>
        <end position="22"/>
    </location>
</feature>
<dbReference type="PANTHER" id="PTHR43655:SF2">
    <property type="entry name" value="AFG3 LIKE MATRIX AAA PEPTIDASE SUBUNIT 2, ISOFORM A"/>
    <property type="match status" value="1"/>
</dbReference>
<comment type="similarity">
    <text evidence="3">In the C-terminal section; belongs to the peptidase M41 family.</text>
</comment>
<evidence type="ECO:0000256" key="15">
    <source>
        <dbReference type="ARBA" id="ARBA00023049"/>
    </source>
</evidence>
<keyword evidence="13" id="KW-0067">ATP-binding</keyword>
<keyword evidence="15" id="KW-0482">Metalloprotease</keyword>
<sequence length="1244" mass="135002">MVAWPTGTKTSRGPQGRAEAQGVVAGAAPPAAYWNNPVTSLCSRFAHTSTNKQPFPVNAVCWTPEGRRLVMGVSSGEFSLWNGLCFNFETLQQSHDKAVRAMEWSHDEDWMISCDDAGVVKYWQPNFNNVKTLQAHESPIQDISFSPTDMKFVTCSDDTSLKIWDFNNVREETSLYGHQWEVKTVQWHPEKCLIASGSKDRLIKLWDARTGKSLTSIHAHKECVQSVHWNPVNGNWLLSGSRDQLIKLFDIRMMREVQSFRGHSKEVCSVRWHPIHEELFASGGSVGDVLFWLVGHDDVQDSILNAHESQVFALDWHPMGHILTSGSNDRSAKFWSRQRMGDTERELYNPEARKAARMMALHQQVAATQVSSTEVTEFSTPLAGFGLDADTKLAVPALPLKANPEVAAQVAEATRNIKSSLVKPENGARRGPETKFVPPGARPLPPGIRGPPPYVADRCFAGAAGSPGARAMAARLTRSAASLASVMPASLAFARHAGSGQLRGMATEAGGPLSAVRGWMQNAIKGFENFDEGGARKRKAGDDAASKESGSEQRARPEKKKGEDGGSGKPPPPENEPSTATVASLVASIGLFGAVLYMMPSREAADGGPREMTFQDFKRDYLYTGKVDRLEVMNGEQVRVFAYDYVPGGADGTESVALEETPGTSIGLGKAPKFVGVFSIGSVETLERQMDEAQWELALAPEDYVPITYKSEMMMSSIMMAALPTLVLIGFWIWAMRRFSGGGAGPGGPGGSGPGSLLSITKAKTTTAGSVAVPVKFADVAGMDEAKQEIVEFVEFLKHPSKFTELGAKPPKGAILVGPPGTGKTMLAKAMAGEADVPFFSISGSDFIEMFVGVGPSRVRDLFKQARATTPSIIFIDEIDAIGKKRSSGGFSSGGSDERENTLNQLLVEMDGFDSKDEVVVVASTNRVDILDPALLRPGRFDRQIAVDNPDIRGREDIFKVHLAKVKLAETDSAAVDKLRARLAELTPGFSGADIANVVNEAALLAGRYKASGVEYSHFEAAIDRVIGGLERRSRVLSPEEKVRVAYHEAGHALVGWLLEHTDPLLKVSIVPRGQAALGYAQYVPKERFLYAEEELRDRICMMLGGRVAEELKFGVISTGARDDLDKVTKLTYSLITKFGFSPSIGQLSFPDQGEMEFEKPYSEETAAAIDLEARAIIDDAYARTKDVIGAHMDKLEEIGKLLMEKEVMRTDDMLAILGPRPHDPPAEPETKASSAPAAPADSA</sequence>
<dbReference type="InterPro" id="IPR001680">
    <property type="entry name" value="WD40_rpt"/>
</dbReference>
<dbReference type="InterPro" id="IPR036322">
    <property type="entry name" value="WD40_repeat_dom_sf"/>
</dbReference>
<proteinExistence type="inferred from homology"/>
<keyword evidence="12" id="KW-0862">Zinc</keyword>
<dbReference type="InterPro" id="IPR041569">
    <property type="entry name" value="AAA_lid_3"/>
</dbReference>
<evidence type="ECO:0000256" key="3">
    <source>
        <dbReference type="ARBA" id="ARBA00010044"/>
    </source>
</evidence>
<feature type="repeat" description="WD" evidence="18">
    <location>
        <begin position="304"/>
        <end position="336"/>
    </location>
</feature>
<dbReference type="EMBL" id="GL349480">
    <property type="protein sequence ID" value="KNC53245.1"/>
    <property type="molecule type" value="Genomic_DNA"/>
</dbReference>
<keyword evidence="23" id="KW-1185">Reference proteome</keyword>
<dbReference type="Gene3D" id="2.130.10.10">
    <property type="entry name" value="YVTN repeat-like/Quinoprotein amine dehydrogenase"/>
    <property type="match status" value="3"/>
</dbReference>
<dbReference type="GO" id="GO:0004176">
    <property type="term" value="F:ATP-dependent peptidase activity"/>
    <property type="evidence" value="ECO:0007669"/>
    <property type="project" value="InterPro"/>
</dbReference>
<dbReference type="PROSITE" id="PS50082">
    <property type="entry name" value="WD_REPEATS_2"/>
    <property type="match status" value="5"/>
</dbReference>
<evidence type="ECO:0000256" key="10">
    <source>
        <dbReference type="ARBA" id="ARBA00022741"/>
    </source>
</evidence>
<comment type="subcellular location">
    <subcellularLocation>
        <location evidence="2">Mitochondrion membrane</location>
        <topology evidence="2">Multi-pass membrane protein</topology>
    </subcellularLocation>
</comment>
<dbReference type="SUPFAM" id="SSF52540">
    <property type="entry name" value="P-loop containing nucleoside triphosphate hydrolases"/>
    <property type="match status" value="1"/>
</dbReference>
<dbReference type="FunFam" id="1.10.8.60:FF:000019">
    <property type="entry name" value="AFG3-like AAA ATPase 2"/>
    <property type="match status" value="1"/>
</dbReference>
<dbReference type="InterPro" id="IPR003593">
    <property type="entry name" value="AAA+_ATPase"/>
</dbReference>
<gene>
    <name evidence="22" type="ORF">AMSG_12197</name>
</gene>
<feature type="repeat" description="WD" evidence="18">
    <location>
        <begin position="217"/>
        <end position="259"/>
    </location>
</feature>
<feature type="repeat" description="WD" evidence="18">
    <location>
        <begin position="260"/>
        <end position="292"/>
    </location>
</feature>
<evidence type="ECO:0000313" key="23">
    <source>
        <dbReference type="Proteomes" id="UP000054408"/>
    </source>
</evidence>
<dbReference type="Pfam" id="PF00004">
    <property type="entry name" value="AAA"/>
    <property type="match status" value="1"/>
</dbReference>
<feature type="region of interest" description="Disordered" evidence="19">
    <location>
        <begin position="530"/>
        <end position="580"/>
    </location>
</feature>
<dbReference type="eggNOG" id="KOG0731">
    <property type="taxonomic scope" value="Eukaryota"/>
</dbReference>
<dbReference type="Gene3D" id="1.10.8.60">
    <property type="match status" value="1"/>
</dbReference>
<feature type="transmembrane region" description="Helical" evidence="20">
    <location>
        <begin position="580"/>
        <end position="599"/>
    </location>
</feature>
<evidence type="ECO:0000256" key="12">
    <source>
        <dbReference type="ARBA" id="ARBA00022833"/>
    </source>
</evidence>
<feature type="repeat" description="WD" evidence="18">
    <location>
        <begin position="175"/>
        <end position="216"/>
    </location>
</feature>
<dbReference type="PROSITE" id="PS00678">
    <property type="entry name" value="WD_REPEATS_1"/>
    <property type="match status" value="1"/>
</dbReference>
<evidence type="ECO:0000256" key="8">
    <source>
        <dbReference type="ARBA" id="ARBA00022723"/>
    </source>
</evidence>
<dbReference type="eggNOG" id="KOG0284">
    <property type="taxonomic scope" value="Eukaryota"/>
</dbReference>
<dbReference type="Gene3D" id="3.40.1690.20">
    <property type="match status" value="1"/>
</dbReference>
<dbReference type="FunFam" id="1.20.58.760:FF:000003">
    <property type="entry name" value="AFG3-like AAA ATPase 2"/>
    <property type="match status" value="1"/>
</dbReference>
<dbReference type="InterPro" id="IPR050928">
    <property type="entry name" value="ATP-dep_Zn_Metalloprotease"/>
</dbReference>
<feature type="compositionally biased region" description="Basic and acidic residues" evidence="19">
    <location>
        <begin position="1221"/>
        <end position="1231"/>
    </location>
</feature>
<protein>
    <recommendedName>
        <fullName evidence="21">AAA+ ATPase domain-containing protein</fullName>
    </recommendedName>
</protein>
<dbReference type="InterPro" id="IPR019775">
    <property type="entry name" value="WD40_repeat_CS"/>
</dbReference>
<dbReference type="GO" id="GO:0016887">
    <property type="term" value="F:ATP hydrolysis activity"/>
    <property type="evidence" value="ECO:0007669"/>
    <property type="project" value="InterPro"/>
</dbReference>
<evidence type="ECO:0000259" key="21">
    <source>
        <dbReference type="SMART" id="SM00382"/>
    </source>
</evidence>
<feature type="compositionally biased region" description="Low complexity" evidence="19">
    <location>
        <begin position="1232"/>
        <end position="1244"/>
    </location>
</feature>
<comment type="cofactor">
    <cofactor evidence="1">
        <name>Zn(2+)</name>
        <dbReference type="ChEBI" id="CHEBI:29105"/>
    </cofactor>
</comment>
<keyword evidence="7 20" id="KW-0812">Transmembrane</keyword>
<dbReference type="InterPro" id="IPR037219">
    <property type="entry name" value="Peptidase_M41-like"/>
</dbReference>
<evidence type="ECO:0000313" key="22">
    <source>
        <dbReference type="EMBL" id="KNC53245.1"/>
    </source>
</evidence>
<comment type="similarity">
    <text evidence="4">In the N-terminal section; belongs to the AAA ATPase family.</text>
</comment>
<feature type="region of interest" description="Disordered" evidence="19">
    <location>
        <begin position="1216"/>
        <end position="1244"/>
    </location>
</feature>
<name>A0A0L0DLW6_THETB</name>
<dbReference type="CDD" id="cd00200">
    <property type="entry name" value="WD40"/>
    <property type="match status" value="1"/>
</dbReference>
<keyword evidence="16" id="KW-0496">Mitochondrion</keyword>
<evidence type="ECO:0000256" key="9">
    <source>
        <dbReference type="ARBA" id="ARBA00022737"/>
    </source>
</evidence>
<dbReference type="SMART" id="SM00382">
    <property type="entry name" value="AAA"/>
    <property type="match status" value="1"/>
</dbReference>
<dbReference type="GO" id="GO:0005524">
    <property type="term" value="F:ATP binding"/>
    <property type="evidence" value="ECO:0007669"/>
    <property type="project" value="UniProtKB-KW"/>
</dbReference>
<evidence type="ECO:0000256" key="18">
    <source>
        <dbReference type="PROSITE-ProRule" id="PRU00221"/>
    </source>
</evidence>
<dbReference type="RefSeq" id="XP_013754596.1">
    <property type="nucleotide sequence ID" value="XM_013899142.1"/>
</dbReference>
<dbReference type="CDD" id="cd19501">
    <property type="entry name" value="RecA-like_FtsH"/>
    <property type="match status" value="1"/>
</dbReference>
<dbReference type="PANTHER" id="PTHR43655">
    <property type="entry name" value="ATP-DEPENDENT PROTEASE"/>
    <property type="match status" value="1"/>
</dbReference>
<dbReference type="GeneID" id="25570112"/>
<dbReference type="GO" id="GO:0046872">
    <property type="term" value="F:metal ion binding"/>
    <property type="evidence" value="ECO:0007669"/>
    <property type="project" value="UniProtKB-KW"/>
</dbReference>
<dbReference type="InterPro" id="IPR003959">
    <property type="entry name" value="ATPase_AAA_core"/>
</dbReference>
<dbReference type="HAMAP" id="MF_01458">
    <property type="entry name" value="FtsH"/>
    <property type="match status" value="1"/>
</dbReference>
<dbReference type="Pfam" id="PF01434">
    <property type="entry name" value="Peptidase_M41"/>
    <property type="match status" value="1"/>
</dbReference>
<dbReference type="Gene3D" id="3.40.50.300">
    <property type="entry name" value="P-loop containing nucleotide triphosphate hydrolases"/>
    <property type="match status" value="1"/>
</dbReference>
<dbReference type="InterPro" id="IPR020472">
    <property type="entry name" value="WD40_PAC1"/>
</dbReference>
<keyword evidence="14 20" id="KW-1133">Transmembrane helix</keyword>
<dbReference type="Gene3D" id="1.20.58.760">
    <property type="entry name" value="Peptidase M41"/>
    <property type="match status" value="1"/>
</dbReference>
<dbReference type="InterPro" id="IPR015943">
    <property type="entry name" value="WD40/YVTN_repeat-like_dom_sf"/>
</dbReference>
<evidence type="ECO:0000256" key="17">
    <source>
        <dbReference type="ARBA" id="ARBA00023136"/>
    </source>
</evidence>